<evidence type="ECO:0008006" key="3">
    <source>
        <dbReference type="Google" id="ProtNLM"/>
    </source>
</evidence>
<dbReference type="PANTHER" id="PTHR40658:SF3">
    <property type="entry name" value="CLBS_DFSB FAMILY FOUR-HELIX BUNDLE PROTEIN"/>
    <property type="match status" value="1"/>
</dbReference>
<comment type="caution">
    <text evidence="1">The sequence shown here is derived from an EMBL/GenBank/DDBJ whole genome shotgun (WGS) entry which is preliminary data.</text>
</comment>
<sequence length="170" mass="19955">MAVPVNKEELRKAIETNYNKLKNELSTIPVELTNIADLEGHAKDTTMSINNLVSYLIGWGELVLKWNRKKDINEPVDFPETGYKWNELGKLAQKFYKDYEGIDFNTLCSKSDETVSKILYLIEQKSNTELYEVPWYEKWTLGRMIQFNTSSPYTNARGRIRKWKKVHNIK</sequence>
<dbReference type="OrthoDB" id="9786621at2"/>
<proteinExistence type="predicted"/>
<dbReference type="RefSeq" id="WP_120257734.1">
    <property type="nucleotide sequence ID" value="NZ_RAPY01000001.1"/>
</dbReference>
<reference evidence="1 2" key="1">
    <citation type="submission" date="2018-09" db="EMBL/GenBank/DDBJ databases">
        <title>Genomic Encyclopedia of Type Strains, Phase III (KMG-III): the genomes of soil and plant-associated and newly described type strains.</title>
        <authorList>
            <person name="Whitman W."/>
        </authorList>
    </citation>
    <scope>NUCLEOTIDE SEQUENCE [LARGE SCALE GENOMIC DNA]</scope>
    <source>
        <strain evidence="1 2">CECT 7938</strain>
    </source>
</reference>
<evidence type="ECO:0000313" key="1">
    <source>
        <dbReference type="EMBL" id="RKE56014.1"/>
    </source>
</evidence>
<evidence type="ECO:0000313" key="2">
    <source>
        <dbReference type="Proteomes" id="UP000286246"/>
    </source>
</evidence>
<protein>
    <recommendedName>
        <fullName evidence="3">ClbS/DfsB family four-helix bundle protein</fullName>
    </recommendedName>
</protein>
<dbReference type="Gene3D" id="1.20.120.450">
    <property type="entry name" value="dinb family like domain"/>
    <property type="match status" value="1"/>
</dbReference>
<dbReference type="PIRSF" id="PIRSF031551">
    <property type="entry name" value="DUF1706"/>
    <property type="match status" value="1"/>
</dbReference>
<dbReference type="Proteomes" id="UP000286246">
    <property type="component" value="Unassembled WGS sequence"/>
</dbReference>
<dbReference type="Pfam" id="PF08020">
    <property type="entry name" value="DUF1706"/>
    <property type="match status" value="1"/>
</dbReference>
<accession>A0A420BGZ5</accession>
<dbReference type="AlphaFoldDB" id="A0A420BGZ5"/>
<organism evidence="1 2">
    <name type="scientific">Sphingobacterium detergens</name>
    <dbReference type="NCBI Taxonomy" id="1145106"/>
    <lineage>
        <taxon>Bacteria</taxon>
        <taxon>Pseudomonadati</taxon>
        <taxon>Bacteroidota</taxon>
        <taxon>Sphingobacteriia</taxon>
        <taxon>Sphingobacteriales</taxon>
        <taxon>Sphingobacteriaceae</taxon>
        <taxon>Sphingobacterium</taxon>
    </lineage>
</organism>
<keyword evidence="2" id="KW-1185">Reference proteome</keyword>
<gene>
    <name evidence="1" type="ORF">DFQ12_0866</name>
</gene>
<dbReference type="EMBL" id="RAPY01000001">
    <property type="protein sequence ID" value="RKE56014.1"/>
    <property type="molecule type" value="Genomic_DNA"/>
</dbReference>
<dbReference type="PANTHER" id="PTHR40658">
    <property type="match status" value="1"/>
</dbReference>
<name>A0A420BGZ5_SPHD1</name>
<dbReference type="InterPro" id="IPR034660">
    <property type="entry name" value="DinB/YfiT-like"/>
</dbReference>
<dbReference type="InterPro" id="IPR012550">
    <property type="entry name" value="DUF1706"/>
</dbReference>